<evidence type="ECO:0000256" key="1">
    <source>
        <dbReference type="ARBA" id="ARBA00010502"/>
    </source>
</evidence>
<feature type="compositionally biased region" description="Low complexity" evidence="2">
    <location>
        <begin position="75"/>
        <end position="98"/>
    </location>
</feature>
<reference evidence="3" key="1">
    <citation type="submission" date="2023-03" db="EMBL/GenBank/DDBJ databases">
        <authorList>
            <person name="Julca I."/>
        </authorList>
    </citation>
    <scope>NUCLEOTIDE SEQUENCE</scope>
</reference>
<organism evidence="3 4">
    <name type="scientific">Oldenlandia corymbosa var. corymbosa</name>
    <dbReference type="NCBI Taxonomy" id="529605"/>
    <lineage>
        <taxon>Eukaryota</taxon>
        <taxon>Viridiplantae</taxon>
        <taxon>Streptophyta</taxon>
        <taxon>Embryophyta</taxon>
        <taxon>Tracheophyta</taxon>
        <taxon>Spermatophyta</taxon>
        <taxon>Magnoliopsida</taxon>
        <taxon>eudicotyledons</taxon>
        <taxon>Gunneridae</taxon>
        <taxon>Pentapetalae</taxon>
        <taxon>asterids</taxon>
        <taxon>lamiids</taxon>
        <taxon>Gentianales</taxon>
        <taxon>Rubiaceae</taxon>
        <taxon>Rubioideae</taxon>
        <taxon>Spermacoceae</taxon>
        <taxon>Hedyotis-Oldenlandia complex</taxon>
        <taxon>Oldenlandia</taxon>
    </lineage>
</organism>
<dbReference type="AlphaFoldDB" id="A0AAV1E2J4"/>
<comment type="similarity">
    <text evidence="1">Belongs to the DRM1/ARP family.</text>
</comment>
<protein>
    <submittedName>
        <fullName evidence="3">OLC1v1015203C1</fullName>
    </submittedName>
</protein>
<proteinExistence type="inferred from homology"/>
<dbReference type="EMBL" id="OX459124">
    <property type="protein sequence ID" value="CAI9114473.1"/>
    <property type="molecule type" value="Genomic_DNA"/>
</dbReference>
<sequence length="147" mass="15447">MGFLHKLWDETLAGPTPESGLGKLRKYNSFSGSRSSSSPVPEGARDDALVPISRSITVLRRGTPPTVDVNLAGDSTGSVPSSPSTASATPTSPFSPGAPGHGGPFKEQTRRKINPASGPNHNGEPRSPTPPDYDSYWIVLSHALDRS</sequence>
<dbReference type="PANTHER" id="PTHR33565:SF20">
    <property type="entry name" value="DORMANCY-ASSOCIATED PROTEIN HOMOLOG 4"/>
    <property type="match status" value="1"/>
</dbReference>
<dbReference type="PANTHER" id="PTHR33565">
    <property type="entry name" value="DORMANCY-ASSOCIATED PROTEIN 1"/>
    <property type="match status" value="1"/>
</dbReference>
<dbReference type="Pfam" id="PF05564">
    <property type="entry name" value="Auxin_repressed"/>
    <property type="match status" value="1"/>
</dbReference>
<keyword evidence="4" id="KW-1185">Reference proteome</keyword>
<evidence type="ECO:0000256" key="2">
    <source>
        <dbReference type="SAM" id="MobiDB-lite"/>
    </source>
</evidence>
<evidence type="ECO:0000313" key="3">
    <source>
        <dbReference type="EMBL" id="CAI9114473.1"/>
    </source>
</evidence>
<name>A0AAV1E2J4_OLDCO</name>
<feature type="compositionally biased region" description="Low complexity" evidence="2">
    <location>
        <begin position="29"/>
        <end position="38"/>
    </location>
</feature>
<evidence type="ECO:0000313" key="4">
    <source>
        <dbReference type="Proteomes" id="UP001161247"/>
    </source>
</evidence>
<feature type="region of interest" description="Disordered" evidence="2">
    <location>
        <begin position="1"/>
        <end position="134"/>
    </location>
</feature>
<accession>A0AAV1E2J4</accession>
<dbReference type="InterPro" id="IPR008406">
    <property type="entry name" value="DRM/ARP"/>
</dbReference>
<gene>
    <name evidence="3" type="ORF">OLC1_LOCUS21217</name>
</gene>
<dbReference type="Proteomes" id="UP001161247">
    <property type="component" value="Chromosome 7"/>
</dbReference>